<dbReference type="PROSITE" id="PS51171">
    <property type="entry name" value="PREPHENATE_DEHYDR_3"/>
    <property type="match status" value="1"/>
</dbReference>
<dbReference type="Gene3D" id="3.40.190.10">
    <property type="entry name" value="Periplasmic binding protein-like II"/>
    <property type="match status" value="2"/>
</dbReference>
<dbReference type="PIRSF" id="PIRSF001500">
    <property type="entry name" value="Chor_mut_pdt_Ppr"/>
    <property type="match status" value="1"/>
</dbReference>
<reference evidence="11 12" key="1">
    <citation type="journal article" date="2018" name="Microbiome">
        <title>Fine metagenomic profile of the Mediterranean stratified and mixed water columns revealed by assembly and recruitment.</title>
        <authorList>
            <person name="Haro-Moreno J.M."/>
            <person name="Lopez-Perez M."/>
            <person name="De La Torre J.R."/>
            <person name="Picazo A."/>
            <person name="Camacho A."/>
            <person name="Rodriguez-Valera F."/>
        </authorList>
    </citation>
    <scope>NUCLEOTIDE SEQUENCE [LARGE SCALE GENOMIC DNA]</scope>
    <source>
        <strain evidence="11">MED-G57</strain>
    </source>
</reference>
<feature type="site" description="Essential for prephenate dehydratase activity" evidence="8">
    <location>
        <position position="172"/>
    </location>
</feature>
<dbReference type="PANTHER" id="PTHR21022:SF19">
    <property type="entry name" value="PREPHENATE DEHYDRATASE-RELATED"/>
    <property type="match status" value="1"/>
</dbReference>
<dbReference type="InterPro" id="IPR001086">
    <property type="entry name" value="Preph_deHydtase"/>
</dbReference>
<evidence type="ECO:0000256" key="7">
    <source>
        <dbReference type="ARBA" id="ARBA00047848"/>
    </source>
</evidence>
<name>A0A368DS65_9PROT</name>
<evidence type="ECO:0000256" key="5">
    <source>
        <dbReference type="ARBA" id="ARBA00023222"/>
    </source>
</evidence>
<dbReference type="PROSITE" id="PS00857">
    <property type="entry name" value="PREPHENATE_DEHYDR_1"/>
    <property type="match status" value="1"/>
</dbReference>
<accession>A0A368DS65</accession>
<evidence type="ECO:0000313" key="11">
    <source>
        <dbReference type="EMBL" id="RCL74690.1"/>
    </source>
</evidence>
<feature type="domain" description="Prephenate dehydratase" evidence="9">
    <location>
        <begin position="4"/>
        <end position="179"/>
    </location>
</feature>
<protein>
    <recommendedName>
        <fullName evidence="2">prephenate dehydratase</fullName>
        <ecNumber evidence="2">4.2.1.51</ecNumber>
    </recommendedName>
</protein>
<dbReference type="UniPathway" id="UPA00121">
    <property type="reaction ID" value="UER00345"/>
</dbReference>
<keyword evidence="6 11" id="KW-0456">Lyase</keyword>
<dbReference type="SUPFAM" id="SSF55021">
    <property type="entry name" value="ACT-like"/>
    <property type="match status" value="1"/>
</dbReference>
<gene>
    <name evidence="11" type="ORF">DBW71_00665</name>
</gene>
<dbReference type="EC" id="4.2.1.51" evidence="2"/>
<dbReference type="Proteomes" id="UP000253570">
    <property type="component" value="Unassembled WGS sequence"/>
</dbReference>
<dbReference type="GO" id="GO:0009094">
    <property type="term" value="P:L-phenylalanine biosynthetic process"/>
    <property type="evidence" value="ECO:0007669"/>
    <property type="project" value="UniProtKB-UniPathway"/>
</dbReference>
<evidence type="ECO:0000256" key="8">
    <source>
        <dbReference type="PIRSR" id="PIRSR001500-2"/>
    </source>
</evidence>
<evidence type="ECO:0000256" key="6">
    <source>
        <dbReference type="ARBA" id="ARBA00023239"/>
    </source>
</evidence>
<keyword evidence="5" id="KW-0584">Phenylalanine biosynthesis</keyword>
<dbReference type="NCBIfam" id="NF008866">
    <property type="entry name" value="PRK11899.1"/>
    <property type="match status" value="1"/>
</dbReference>
<evidence type="ECO:0000259" key="9">
    <source>
        <dbReference type="PROSITE" id="PS51171"/>
    </source>
</evidence>
<evidence type="ECO:0000256" key="1">
    <source>
        <dbReference type="ARBA" id="ARBA00004741"/>
    </source>
</evidence>
<dbReference type="InterPro" id="IPR008242">
    <property type="entry name" value="Chor_mutase/pphenate_deHydtase"/>
</dbReference>
<dbReference type="InterPro" id="IPR045865">
    <property type="entry name" value="ACT-like_dom_sf"/>
</dbReference>
<keyword evidence="4" id="KW-0057">Aromatic amino acid biosynthesis</keyword>
<comment type="catalytic activity">
    <reaction evidence="7">
        <text>prephenate + H(+) = 3-phenylpyruvate + CO2 + H2O</text>
        <dbReference type="Rhea" id="RHEA:21648"/>
        <dbReference type="ChEBI" id="CHEBI:15377"/>
        <dbReference type="ChEBI" id="CHEBI:15378"/>
        <dbReference type="ChEBI" id="CHEBI:16526"/>
        <dbReference type="ChEBI" id="CHEBI:18005"/>
        <dbReference type="ChEBI" id="CHEBI:29934"/>
        <dbReference type="EC" id="4.2.1.51"/>
    </reaction>
</comment>
<dbReference type="CDD" id="cd13631">
    <property type="entry name" value="PBP2_Ct-PDT_like"/>
    <property type="match status" value="1"/>
</dbReference>
<feature type="domain" description="ACT" evidence="10">
    <location>
        <begin position="194"/>
        <end position="271"/>
    </location>
</feature>
<keyword evidence="3" id="KW-0028">Amino-acid biosynthesis</keyword>
<dbReference type="PANTHER" id="PTHR21022">
    <property type="entry name" value="PREPHENATE DEHYDRATASE P PROTEIN"/>
    <property type="match status" value="1"/>
</dbReference>
<dbReference type="EMBL" id="QOQD01000001">
    <property type="protein sequence ID" value="RCL74690.1"/>
    <property type="molecule type" value="Genomic_DNA"/>
</dbReference>
<comment type="pathway">
    <text evidence="1">Amino-acid biosynthesis; L-phenylalanine biosynthesis; phenylpyruvate from prephenate: step 1/1.</text>
</comment>
<dbReference type="SUPFAM" id="SSF53850">
    <property type="entry name" value="Periplasmic binding protein-like II"/>
    <property type="match status" value="1"/>
</dbReference>
<dbReference type="InterPro" id="IPR018528">
    <property type="entry name" value="Preph_deHydtase_CS"/>
</dbReference>
<evidence type="ECO:0000259" key="10">
    <source>
        <dbReference type="PROSITE" id="PS51671"/>
    </source>
</evidence>
<dbReference type="CDD" id="cd04905">
    <property type="entry name" value="ACT_CM-PDT"/>
    <property type="match status" value="1"/>
</dbReference>
<evidence type="ECO:0000256" key="2">
    <source>
        <dbReference type="ARBA" id="ARBA00013147"/>
    </source>
</evidence>
<organism evidence="11 12">
    <name type="scientific">PS1 clade bacterium</name>
    <dbReference type="NCBI Taxonomy" id="2175152"/>
    <lineage>
        <taxon>Bacteria</taxon>
        <taxon>Pseudomonadati</taxon>
        <taxon>Pseudomonadota</taxon>
        <taxon>Alphaproteobacteria</taxon>
        <taxon>PS1 clade</taxon>
    </lineage>
</organism>
<dbReference type="GO" id="GO:0005737">
    <property type="term" value="C:cytoplasm"/>
    <property type="evidence" value="ECO:0007669"/>
    <property type="project" value="TreeGrafter"/>
</dbReference>
<dbReference type="InterPro" id="IPR002912">
    <property type="entry name" value="ACT_dom"/>
</dbReference>
<proteinExistence type="predicted"/>
<dbReference type="Gene3D" id="3.30.70.260">
    <property type="match status" value="1"/>
</dbReference>
<dbReference type="GO" id="GO:0004664">
    <property type="term" value="F:prephenate dehydratase activity"/>
    <property type="evidence" value="ECO:0007669"/>
    <property type="project" value="UniProtKB-EC"/>
</dbReference>
<dbReference type="AlphaFoldDB" id="A0A368DS65"/>
<dbReference type="Pfam" id="PF00800">
    <property type="entry name" value="PDT"/>
    <property type="match status" value="1"/>
</dbReference>
<evidence type="ECO:0000256" key="4">
    <source>
        <dbReference type="ARBA" id="ARBA00023141"/>
    </source>
</evidence>
<sequence>MNNKIVFQGEMGAYSHIACVKKYPDMQHIPVQTFEDAFFQVKDGNAKYAMIPIDNSLAGRVADIHHLLPTSGLYIIDEFFLPIEHQLLGNSDASEETIKNVMSHRHALGQCRNIISELNLNQVVGADTAGSAKVISENRDLSTAVLASELAAEIYNLKIIRRNVEDENHNTTRFIILASEPDDAEPNKHPTITSIVFRVRNVPASLYKAMGGFATNNVNLIKLESYIVGGSFSAAQFYVDIDGHPHDENVRLALEELDFFSSELRILGVYNASEMRKKINKNDNYLK</sequence>
<evidence type="ECO:0000313" key="12">
    <source>
        <dbReference type="Proteomes" id="UP000253570"/>
    </source>
</evidence>
<dbReference type="PROSITE" id="PS51671">
    <property type="entry name" value="ACT"/>
    <property type="match status" value="1"/>
</dbReference>
<evidence type="ECO:0000256" key="3">
    <source>
        <dbReference type="ARBA" id="ARBA00022605"/>
    </source>
</evidence>
<comment type="caution">
    <text evidence="11">The sequence shown here is derived from an EMBL/GenBank/DDBJ whole genome shotgun (WGS) entry which is preliminary data.</text>
</comment>